<keyword evidence="3" id="KW-1185">Reference proteome</keyword>
<feature type="region of interest" description="Disordered" evidence="1">
    <location>
        <begin position="191"/>
        <end position="213"/>
    </location>
</feature>
<dbReference type="EMBL" id="VSWD01000008">
    <property type="protein sequence ID" value="KAK3095653.1"/>
    <property type="molecule type" value="Genomic_DNA"/>
</dbReference>
<evidence type="ECO:0000313" key="2">
    <source>
        <dbReference type="EMBL" id="KAK3095653.1"/>
    </source>
</evidence>
<sequence>MDAGRLGIVRRQENSHRKYVCILNDVIKSRWEIIDQSISREKFEISVKHDKSFIPWKRRFVHQRVLQECMRMRRETTDSKTKRQYGEYGGKPLYAFTRDINRYISEMHPRLRRERKVRKALSEAVEQGKILDPSVISRKMETHLKTWEDEDKPKVKRVNSEEDEKKMFTTKVSLPPLRGIMNNMYAFNLKDQEEKESRDQIKKEDKLDSKKGEEYKIEDAVSSVEQKDLDRGRAVLKLPPIETAKSFVTGV</sequence>
<evidence type="ECO:0000313" key="3">
    <source>
        <dbReference type="Proteomes" id="UP001186944"/>
    </source>
</evidence>
<evidence type="ECO:0000256" key="1">
    <source>
        <dbReference type="SAM" id="MobiDB-lite"/>
    </source>
</evidence>
<gene>
    <name evidence="2" type="ORF">FSP39_017202</name>
</gene>
<proteinExistence type="predicted"/>
<reference evidence="2" key="1">
    <citation type="submission" date="2019-08" db="EMBL/GenBank/DDBJ databases">
        <title>The improved chromosome-level genome for the pearl oyster Pinctada fucata martensii using PacBio sequencing and Hi-C.</title>
        <authorList>
            <person name="Zheng Z."/>
        </authorList>
    </citation>
    <scope>NUCLEOTIDE SEQUENCE</scope>
    <source>
        <strain evidence="2">ZZ-2019</strain>
        <tissue evidence="2">Adductor muscle</tissue>
    </source>
</reference>
<comment type="caution">
    <text evidence="2">The sequence shown here is derived from an EMBL/GenBank/DDBJ whole genome shotgun (WGS) entry which is preliminary data.</text>
</comment>
<organism evidence="2 3">
    <name type="scientific">Pinctada imbricata</name>
    <name type="common">Atlantic pearl-oyster</name>
    <name type="synonym">Pinctada martensii</name>
    <dbReference type="NCBI Taxonomy" id="66713"/>
    <lineage>
        <taxon>Eukaryota</taxon>
        <taxon>Metazoa</taxon>
        <taxon>Spiralia</taxon>
        <taxon>Lophotrochozoa</taxon>
        <taxon>Mollusca</taxon>
        <taxon>Bivalvia</taxon>
        <taxon>Autobranchia</taxon>
        <taxon>Pteriomorphia</taxon>
        <taxon>Pterioida</taxon>
        <taxon>Pterioidea</taxon>
        <taxon>Pteriidae</taxon>
        <taxon>Pinctada</taxon>
    </lineage>
</organism>
<accession>A0AA88Y147</accession>
<dbReference type="AlphaFoldDB" id="A0AA88Y147"/>
<name>A0AA88Y147_PINIB</name>
<dbReference type="Proteomes" id="UP001186944">
    <property type="component" value="Unassembled WGS sequence"/>
</dbReference>
<protein>
    <submittedName>
        <fullName evidence="2">Uncharacterized protein</fullName>
    </submittedName>
</protein>